<evidence type="ECO:0000313" key="11">
    <source>
        <dbReference type="Proteomes" id="UP000053258"/>
    </source>
</evidence>
<dbReference type="Gene3D" id="3.40.50.300">
    <property type="entry name" value="P-loop containing nucleotide triphosphate hydrolases"/>
    <property type="match status" value="1"/>
</dbReference>
<evidence type="ECO:0000256" key="5">
    <source>
        <dbReference type="ARBA" id="ARBA00054763"/>
    </source>
</evidence>
<comment type="similarity">
    <text evidence="7">Belongs to the TRAFAC class YlqF/YawG GTPase family. NOG2 subfamily.</text>
</comment>
<dbReference type="GO" id="GO:0005525">
    <property type="term" value="F:GTP binding"/>
    <property type="evidence" value="ECO:0007669"/>
    <property type="project" value="UniProtKB-KW"/>
</dbReference>
<evidence type="ECO:0000256" key="7">
    <source>
        <dbReference type="RuleBase" id="RU364023"/>
    </source>
</evidence>
<feature type="region of interest" description="Disordered" evidence="8">
    <location>
        <begin position="507"/>
        <end position="562"/>
    </location>
</feature>
<evidence type="ECO:0000259" key="9">
    <source>
        <dbReference type="PROSITE" id="PS51721"/>
    </source>
</evidence>
<evidence type="ECO:0000256" key="2">
    <source>
        <dbReference type="ARBA" id="ARBA00022741"/>
    </source>
</evidence>
<dbReference type="SUPFAM" id="SSF52540">
    <property type="entry name" value="P-loop containing nucleoside triphosphate hydrolases"/>
    <property type="match status" value="1"/>
</dbReference>
<dbReference type="FunFam" id="1.10.1580.10:FF:000001">
    <property type="entry name" value="Nucleolar GTP-binding protein 2"/>
    <property type="match status" value="1"/>
</dbReference>
<dbReference type="Proteomes" id="UP000053258">
    <property type="component" value="Unassembled WGS sequence"/>
</dbReference>
<dbReference type="STRING" id="328815.ENSMVIP00005018925"/>
<dbReference type="Pfam" id="PF08153">
    <property type="entry name" value="NGP1NT"/>
    <property type="match status" value="1"/>
</dbReference>
<dbReference type="InterPro" id="IPR012971">
    <property type="entry name" value="NOG2_N_dom"/>
</dbReference>
<dbReference type="InterPro" id="IPR006073">
    <property type="entry name" value="GTP-bd"/>
</dbReference>
<dbReference type="InterPro" id="IPR030378">
    <property type="entry name" value="G_CP_dom"/>
</dbReference>
<comment type="function">
    <text evidence="5">GTPase that associates with pre-60S ribosomal subunits in the nucleolus and is required for their nuclear export and maturation. May promote cell proliferation possibly by increasing p53/TP53 protein levels, and consequently those of its downstream product CDKN1A/p21, and decreasing RPL23A protein levels.</text>
</comment>
<gene>
    <name evidence="10" type="ORF">N305_06471</name>
</gene>
<evidence type="ECO:0000256" key="4">
    <source>
        <dbReference type="ARBA" id="ARBA00023242"/>
    </source>
</evidence>
<evidence type="ECO:0000256" key="1">
    <source>
        <dbReference type="ARBA" id="ARBA00004604"/>
    </source>
</evidence>
<evidence type="ECO:0000256" key="6">
    <source>
        <dbReference type="ARBA" id="ARBA00065814"/>
    </source>
</evidence>
<keyword evidence="11" id="KW-1185">Reference proteome</keyword>
<evidence type="ECO:0000256" key="8">
    <source>
        <dbReference type="SAM" id="MobiDB-lite"/>
    </source>
</evidence>
<dbReference type="Gene3D" id="1.10.1580.10">
    <property type="match status" value="1"/>
</dbReference>
<reference evidence="10 11" key="1">
    <citation type="submission" date="2014-06" db="EMBL/GenBank/DDBJ databases">
        <title>Genome evolution of avian class.</title>
        <authorList>
            <person name="Zhang G."/>
            <person name="Li C."/>
        </authorList>
    </citation>
    <scope>NUCLEOTIDE SEQUENCE [LARGE SCALE GENOMIC DNA]</scope>
    <source>
        <strain evidence="10">BGI_N305</strain>
    </source>
</reference>
<proteinExistence type="inferred from homology"/>
<dbReference type="InterPro" id="IPR024929">
    <property type="entry name" value="GNL2_CP_dom"/>
</dbReference>
<feature type="domain" description="CP-type G" evidence="9">
    <location>
        <begin position="180"/>
        <end position="341"/>
    </location>
</feature>
<dbReference type="PANTHER" id="PTHR11089">
    <property type="entry name" value="GTP-BINDING PROTEIN-RELATED"/>
    <property type="match status" value="1"/>
</dbReference>
<feature type="compositionally biased region" description="Basic and acidic residues" evidence="8">
    <location>
        <begin position="595"/>
        <end position="620"/>
    </location>
</feature>
<feature type="compositionally biased region" description="Basic and acidic residues" evidence="8">
    <location>
        <begin position="646"/>
        <end position="657"/>
    </location>
</feature>
<feature type="non-terminal residue" evidence="10">
    <location>
        <position position="698"/>
    </location>
</feature>
<feature type="compositionally biased region" description="Acidic residues" evidence="8">
    <location>
        <begin position="507"/>
        <end position="549"/>
    </location>
</feature>
<dbReference type="PROSITE" id="PS51721">
    <property type="entry name" value="G_CP"/>
    <property type="match status" value="1"/>
</dbReference>
<feature type="compositionally biased region" description="Basic residues" evidence="8">
    <location>
        <begin position="672"/>
        <end position="681"/>
    </location>
</feature>
<name>A0A093Q6N5_9PASS</name>
<dbReference type="InterPro" id="IPR027417">
    <property type="entry name" value="P-loop_NTPase"/>
</dbReference>
<dbReference type="PANTHER" id="PTHR11089:SF9">
    <property type="entry name" value="NUCLEOLAR GTP-BINDING PROTEIN 2"/>
    <property type="match status" value="1"/>
</dbReference>
<evidence type="ECO:0000313" key="10">
    <source>
        <dbReference type="EMBL" id="KFW79867.1"/>
    </source>
</evidence>
<feature type="compositionally biased region" description="Basic residues" evidence="8">
    <location>
        <begin position="689"/>
        <end position="698"/>
    </location>
</feature>
<keyword evidence="2 7" id="KW-0547">Nucleotide-binding</keyword>
<feature type="region of interest" description="Disordered" evidence="8">
    <location>
        <begin position="594"/>
        <end position="698"/>
    </location>
</feature>
<dbReference type="InterPro" id="IPR023179">
    <property type="entry name" value="GTP-bd_ortho_bundle_sf"/>
</dbReference>
<evidence type="ECO:0000256" key="3">
    <source>
        <dbReference type="ARBA" id="ARBA00023134"/>
    </source>
</evidence>
<dbReference type="GO" id="GO:0005730">
    <property type="term" value="C:nucleolus"/>
    <property type="evidence" value="ECO:0007669"/>
    <property type="project" value="UniProtKB-SubCell"/>
</dbReference>
<dbReference type="AlphaFoldDB" id="A0A093Q6N5"/>
<comment type="subcellular location">
    <subcellularLocation>
        <location evidence="1 7">Nucleus</location>
        <location evidence="1 7">Nucleolus</location>
    </subcellularLocation>
</comment>
<organism evidence="10 11">
    <name type="scientific">Manacus vitellinus</name>
    <name type="common">golden-collared manakin</name>
    <dbReference type="NCBI Taxonomy" id="328815"/>
    <lineage>
        <taxon>Eukaryota</taxon>
        <taxon>Metazoa</taxon>
        <taxon>Chordata</taxon>
        <taxon>Craniata</taxon>
        <taxon>Vertebrata</taxon>
        <taxon>Euteleostomi</taxon>
        <taxon>Archelosauria</taxon>
        <taxon>Archosauria</taxon>
        <taxon>Dinosauria</taxon>
        <taxon>Saurischia</taxon>
        <taxon>Theropoda</taxon>
        <taxon>Coelurosauria</taxon>
        <taxon>Aves</taxon>
        <taxon>Neognathae</taxon>
        <taxon>Neoaves</taxon>
        <taxon>Telluraves</taxon>
        <taxon>Australaves</taxon>
        <taxon>Passeriformes</taxon>
        <taxon>Pipridae</taxon>
        <taxon>Manacus</taxon>
    </lineage>
</organism>
<dbReference type="EMBL" id="KL670599">
    <property type="protein sequence ID" value="KFW79867.1"/>
    <property type="molecule type" value="Genomic_DNA"/>
</dbReference>
<dbReference type="FunFam" id="3.40.50.300:FF:000559">
    <property type="entry name" value="Nuclear/nucleolar GTPase 2"/>
    <property type="match status" value="1"/>
</dbReference>
<comment type="subunit">
    <text evidence="6">Interacts with LYAR and RPL23A. Interacts with the nuclear importin-beta receptor and, at a lower extent, with importin-alpha.</text>
</comment>
<dbReference type="CDD" id="cd01858">
    <property type="entry name" value="NGP_1"/>
    <property type="match status" value="1"/>
</dbReference>
<protein>
    <recommendedName>
        <fullName evidence="7">Nucleolar GTP-binding protein 2</fullName>
    </recommendedName>
</protein>
<sequence>GGNNMRDRATIRRLNMYRQKERRNKHGKVIKPLQFQSTVAPGTVARVEPNIKWFGNTRVIKQSSLQKFQEEMETVMKDPYRVVMKQRKLPMSLFHDRIKPHTSRVHILDTETFETTFGPKSQRKRPTLSASDVQALVENAEASSESYDQDKDRDLVTEDTGVRDEAQEEIFKKGQSRRIWGELYKVIDSSDVVVQVLDARDPMGTRSPHVESYLKKEKHWKHLIFVLNKCDLVPTWATKRWVAVLSQEYPTLAFHASLTNPFGKGAFIQLLRQFGKLHSDKKQISVGFIGYPNVGKSSVINTLRSKKVCNVAPIAGETKVWQYITLMRRIFLIDCPGVVYPSGDTETDIVLKGVVQVEKIKSPEDHISAVLERAKAEYIRKTYKIDSWKDTEDFLEKLAARTGKLLKGGEPDLQTVSKMVLNDWQRGRIPFFVKPPNAEPGEPGSQPPALEAAVTSSQDNTEEKVSESMASGVEPEERNNPDTEIRQLMSHVRQNFGRINVAPQFSEEDLVPVDVPGFDETDSDSCGEEEQEEEKEENEQQQDAGEEESQVAAPGARESSKAVLKALEDKIAKYKKFLDKAKAKRFSAIRIPKGLSDKVFAKSMQKAEESKETEDRGSTEKKRKRKAEEGGDDDDQLGEQPCKKLTSKERRRAERQQRSKKVGVRYYETHNVKNKNKNKKKTGLEEQRSKHKKYKHKQ</sequence>
<keyword evidence="3 7" id="KW-0342">GTP-binding</keyword>
<feature type="non-terminal residue" evidence="10">
    <location>
        <position position="1"/>
    </location>
</feature>
<feature type="region of interest" description="Disordered" evidence="8">
    <location>
        <begin position="431"/>
        <end position="480"/>
    </location>
</feature>
<keyword evidence="4 7" id="KW-0539">Nucleus</keyword>
<dbReference type="InterPro" id="IPR050755">
    <property type="entry name" value="TRAFAC_YlqF/YawG_RiboMat"/>
</dbReference>
<accession>A0A093Q6N5</accession>
<dbReference type="OrthoDB" id="444945at2759"/>
<dbReference type="PRINTS" id="PR00326">
    <property type="entry name" value="GTP1OBG"/>
</dbReference>
<dbReference type="Pfam" id="PF01926">
    <property type="entry name" value="MMR_HSR1"/>
    <property type="match status" value="1"/>
</dbReference>